<sequence>MKTDEENKFLRSVGVRIRSEREKLGISQEALGLEVGLSKNQVGRIERAQHATSVLILHRMAIFFEIDIKTFFVFEYA</sequence>
<reference evidence="2 3" key="1">
    <citation type="submission" date="2018-11" db="EMBL/GenBank/DDBJ databases">
        <title>Flavobacterium sp. nov., YIM 102600 draft genome.</title>
        <authorList>
            <person name="Li G."/>
            <person name="Jiang Y."/>
        </authorList>
    </citation>
    <scope>NUCLEOTIDE SEQUENCE [LARGE SCALE GENOMIC DNA]</scope>
    <source>
        <strain evidence="2 3">YIM 102600</strain>
    </source>
</reference>
<dbReference type="Proteomes" id="UP000271937">
    <property type="component" value="Unassembled WGS sequence"/>
</dbReference>
<gene>
    <name evidence="2" type="ORF">EG849_09775</name>
</gene>
<dbReference type="PROSITE" id="PS50943">
    <property type="entry name" value="HTH_CROC1"/>
    <property type="match status" value="1"/>
</dbReference>
<evidence type="ECO:0000313" key="2">
    <source>
        <dbReference type="EMBL" id="RRJ90756.1"/>
    </source>
</evidence>
<dbReference type="CDD" id="cd00093">
    <property type="entry name" value="HTH_XRE"/>
    <property type="match status" value="1"/>
</dbReference>
<feature type="domain" description="HTH cro/C1-type" evidence="1">
    <location>
        <begin position="17"/>
        <end position="71"/>
    </location>
</feature>
<dbReference type="Pfam" id="PF01381">
    <property type="entry name" value="HTH_3"/>
    <property type="match status" value="1"/>
</dbReference>
<dbReference type="Gene3D" id="1.10.260.40">
    <property type="entry name" value="lambda repressor-like DNA-binding domains"/>
    <property type="match status" value="1"/>
</dbReference>
<protein>
    <submittedName>
        <fullName evidence="2">XRE family transcriptional regulator</fullName>
    </submittedName>
</protein>
<dbReference type="RefSeq" id="WP_125012903.1">
    <property type="nucleotide sequence ID" value="NZ_RQVR01000010.1"/>
</dbReference>
<dbReference type="InterPro" id="IPR001387">
    <property type="entry name" value="Cro/C1-type_HTH"/>
</dbReference>
<dbReference type="SMART" id="SM00530">
    <property type="entry name" value="HTH_XRE"/>
    <property type="match status" value="1"/>
</dbReference>
<proteinExistence type="predicted"/>
<dbReference type="SUPFAM" id="SSF47413">
    <property type="entry name" value="lambda repressor-like DNA-binding domains"/>
    <property type="match status" value="1"/>
</dbReference>
<accession>A0A3P3W9R9</accession>
<name>A0A3P3W9R9_9FLAO</name>
<organism evidence="2 3">
    <name type="scientific">Flavobacterium macacae</name>
    <dbReference type="NCBI Taxonomy" id="2488993"/>
    <lineage>
        <taxon>Bacteria</taxon>
        <taxon>Pseudomonadati</taxon>
        <taxon>Bacteroidota</taxon>
        <taxon>Flavobacteriia</taxon>
        <taxon>Flavobacteriales</taxon>
        <taxon>Flavobacteriaceae</taxon>
        <taxon>Flavobacterium</taxon>
    </lineage>
</organism>
<comment type="caution">
    <text evidence="2">The sequence shown here is derived from an EMBL/GenBank/DDBJ whole genome shotgun (WGS) entry which is preliminary data.</text>
</comment>
<keyword evidence="3" id="KW-1185">Reference proteome</keyword>
<dbReference type="AlphaFoldDB" id="A0A3P3W9R9"/>
<evidence type="ECO:0000313" key="3">
    <source>
        <dbReference type="Proteomes" id="UP000271937"/>
    </source>
</evidence>
<evidence type="ECO:0000259" key="1">
    <source>
        <dbReference type="PROSITE" id="PS50943"/>
    </source>
</evidence>
<dbReference type="GO" id="GO:0003677">
    <property type="term" value="F:DNA binding"/>
    <property type="evidence" value="ECO:0007669"/>
    <property type="project" value="InterPro"/>
</dbReference>
<dbReference type="OrthoDB" id="680346at2"/>
<dbReference type="EMBL" id="RQVR01000010">
    <property type="protein sequence ID" value="RRJ90756.1"/>
    <property type="molecule type" value="Genomic_DNA"/>
</dbReference>
<dbReference type="InterPro" id="IPR010982">
    <property type="entry name" value="Lambda_DNA-bd_dom_sf"/>
</dbReference>